<dbReference type="Proteomes" id="UP000637774">
    <property type="component" value="Unassembled WGS sequence"/>
</dbReference>
<evidence type="ECO:0000256" key="3">
    <source>
        <dbReference type="ARBA" id="ARBA00022827"/>
    </source>
</evidence>
<sequence length="678" mass="72814">MFTLTPDRSAVLQALADTFIPALADGSPAGSAGLNLEKLQDALREQPAGAQAEFGKLLDLMEKPLLGLTWFGPLKSFRKLDAIQREQLLQSWAASNVPQLRKGFNALRKLCTLLYYGGSMAEVPAAWGHLGYPGPDERPVDTPKPIHTLHPTQGAVYECNVLVIGSGAGGGVVAGELAQAGHDVLVIEKGPYCHGCDFTQREVDMLGALYDAKGTLSTQDGSIGILAGSCLGGGTTVNWAGAFRTPDYVLQEWAREHDAPHFNTLAFKESINAVARTIGVNTNYTRHNGQNQALWDGSTKLGQEVKLIPRNEKGLTDSDSDFRALGYTSLGDAHGIKQGTLNTYLLTAFEHGARILADTKVDRVTIAQGRATGAEAVHTMPDGRTVRVTVKAKRVVVAGGAIQTPALLLRSGLKHPHLGLHLHLHPTVVVAGRYPHPMNSWHGPSMSVVNDTYTMLHGTNFGAKLETPPTHPGLLSMVLPWRSGRQHHEMLRDADHLGSFIVLTRDRDGGRVTIDKNGMPLIDYALSDFDRTNMLEGVRAAAQIHVAAGAHTVYLPHGTLPTLHAENGVLQNPAVLDQLPHLSWKPNQFGLYSAHQMSTCRMGGDAATHPLKLNGETVEVQNLFVADGSAFPACSGVNPMLTIMALAHFTAQGLKNQVKQAAHAVPLAPNQGQYAPQL</sequence>
<dbReference type="PANTHER" id="PTHR46056:SF12">
    <property type="entry name" value="LONG-CHAIN-ALCOHOL OXIDASE"/>
    <property type="match status" value="1"/>
</dbReference>
<organism evidence="7 8">
    <name type="scientific">Hymenobacter frigidus</name>
    <dbReference type="NCBI Taxonomy" id="1524095"/>
    <lineage>
        <taxon>Bacteria</taxon>
        <taxon>Pseudomonadati</taxon>
        <taxon>Bacteroidota</taxon>
        <taxon>Cytophagia</taxon>
        <taxon>Cytophagales</taxon>
        <taxon>Hymenobacteraceae</taxon>
        <taxon>Hymenobacter</taxon>
    </lineage>
</organism>
<evidence type="ECO:0000256" key="4">
    <source>
        <dbReference type="ARBA" id="ARBA00023002"/>
    </source>
</evidence>
<dbReference type="Pfam" id="PF00732">
    <property type="entry name" value="GMC_oxred_N"/>
    <property type="match status" value="1"/>
</dbReference>
<dbReference type="PANTHER" id="PTHR46056">
    <property type="entry name" value="LONG-CHAIN-ALCOHOL OXIDASE"/>
    <property type="match status" value="1"/>
</dbReference>
<dbReference type="InterPro" id="IPR007867">
    <property type="entry name" value="GMC_OxRtase_C"/>
</dbReference>
<keyword evidence="4" id="KW-0560">Oxidoreductase</keyword>
<evidence type="ECO:0000256" key="1">
    <source>
        <dbReference type="ARBA" id="ARBA00010790"/>
    </source>
</evidence>
<evidence type="ECO:0000259" key="5">
    <source>
        <dbReference type="Pfam" id="PF00732"/>
    </source>
</evidence>
<evidence type="ECO:0000256" key="2">
    <source>
        <dbReference type="ARBA" id="ARBA00022630"/>
    </source>
</evidence>
<feature type="domain" description="Glucose-methanol-choline oxidoreductase N-terminal" evidence="5">
    <location>
        <begin position="208"/>
        <end position="426"/>
    </location>
</feature>
<evidence type="ECO:0000259" key="6">
    <source>
        <dbReference type="Pfam" id="PF05199"/>
    </source>
</evidence>
<dbReference type="InterPro" id="IPR000172">
    <property type="entry name" value="GMC_OxRdtase_N"/>
</dbReference>
<dbReference type="SUPFAM" id="SSF51905">
    <property type="entry name" value="FAD/NAD(P)-binding domain"/>
    <property type="match status" value="1"/>
</dbReference>
<comment type="caution">
    <text evidence="7">The sequence shown here is derived from an EMBL/GenBank/DDBJ whole genome shotgun (WGS) entry which is preliminary data.</text>
</comment>
<comment type="similarity">
    <text evidence="1">Belongs to the GMC oxidoreductase family.</text>
</comment>
<dbReference type="EMBL" id="BMGY01000010">
    <property type="protein sequence ID" value="GGH84037.1"/>
    <property type="molecule type" value="Genomic_DNA"/>
</dbReference>
<keyword evidence="8" id="KW-1185">Reference proteome</keyword>
<proteinExistence type="inferred from homology"/>
<accession>A0ABQ2A0V4</accession>
<dbReference type="RefSeq" id="WP_188561440.1">
    <property type="nucleotide sequence ID" value="NZ_BMGY01000010.1"/>
</dbReference>
<dbReference type="InterPro" id="IPR036188">
    <property type="entry name" value="FAD/NAD-bd_sf"/>
</dbReference>
<keyword evidence="3" id="KW-0274">FAD</keyword>
<evidence type="ECO:0000313" key="8">
    <source>
        <dbReference type="Proteomes" id="UP000637774"/>
    </source>
</evidence>
<gene>
    <name evidence="7" type="ORF">GCM10011495_15030</name>
</gene>
<evidence type="ECO:0000313" key="7">
    <source>
        <dbReference type="EMBL" id="GGH84037.1"/>
    </source>
</evidence>
<name>A0ABQ2A0V4_9BACT</name>
<dbReference type="Pfam" id="PF05199">
    <property type="entry name" value="GMC_oxred_C"/>
    <property type="match status" value="1"/>
</dbReference>
<protein>
    <submittedName>
        <fullName evidence="7">GMC oxidoreductase</fullName>
    </submittedName>
</protein>
<keyword evidence="2" id="KW-0285">Flavoprotein</keyword>
<dbReference type="Pfam" id="PF13450">
    <property type="entry name" value="NAD_binding_8"/>
    <property type="match status" value="1"/>
</dbReference>
<dbReference type="Gene3D" id="3.50.50.60">
    <property type="entry name" value="FAD/NAD(P)-binding domain"/>
    <property type="match status" value="2"/>
</dbReference>
<reference evidence="8" key="1">
    <citation type="journal article" date="2019" name="Int. J. Syst. Evol. Microbiol.">
        <title>The Global Catalogue of Microorganisms (GCM) 10K type strain sequencing project: providing services to taxonomists for standard genome sequencing and annotation.</title>
        <authorList>
            <consortium name="The Broad Institute Genomics Platform"/>
            <consortium name="The Broad Institute Genome Sequencing Center for Infectious Disease"/>
            <person name="Wu L."/>
            <person name="Ma J."/>
        </authorList>
    </citation>
    <scope>NUCLEOTIDE SEQUENCE [LARGE SCALE GENOMIC DNA]</scope>
    <source>
        <strain evidence="8">CGMCC 1.14966</strain>
    </source>
</reference>
<feature type="domain" description="Glucose-methanol-choline oxidoreductase C-terminal" evidence="6">
    <location>
        <begin position="509"/>
        <end position="647"/>
    </location>
</feature>